<feature type="transmembrane region" description="Helical" evidence="10">
    <location>
        <begin position="264"/>
        <end position="297"/>
    </location>
</feature>
<feature type="domain" description="Cation/H+ exchanger transmembrane" evidence="11">
    <location>
        <begin position="13"/>
        <end position="366"/>
    </location>
</feature>
<feature type="transmembrane region" description="Helical" evidence="10">
    <location>
        <begin position="210"/>
        <end position="227"/>
    </location>
</feature>
<accession>A0A6B8KKB5</accession>
<evidence type="ECO:0000256" key="7">
    <source>
        <dbReference type="ARBA" id="ARBA00023065"/>
    </source>
</evidence>
<name>A0A6B8KKB5_9HYPH</name>
<evidence type="ECO:0000256" key="1">
    <source>
        <dbReference type="ARBA" id="ARBA00004141"/>
    </source>
</evidence>
<keyword evidence="3" id="KW-0050">Antiport</keyword>
<keyword evidence="7" id="KW-0406">Ion transport</keyword>
<keyword evidence="6" id="KW-0915">Sodium</keyword>
<feature type="transmembrane region" description="Helical" evidence="10">
    <location>
        <begin position="233"/>
        <end position="252"/>
    </location>
</feature>
<dbReference type="GO" id="GO:0016020">
    <property type="term" value="C:membrane"/>
    <property type="evidence" value="ECO:0007669"/>
    <property type="project" value="UniProtKB-SubCell"/>
</dbReference>
<feature type="transmembrane region" description="Helical" evidence="10">
    <location>
        <begin position="92"/>
        <end position="112"/>
    </location>
</feature>
<evidence type="ECO:0000313" key="13">
    <source>
        <dbReference type="Proteomes" id="UP000309061"/>
    </source>
</evidence>
<dbReference type="GO" id="GO:0006814">
    <property type="term" value="P:sodium ion transport"/>
    <property type="evidence" value="ECO:0007669"/>
    <property type="project" value="UniProtKB-KW"/>
</dbReference>
<sequence length="386" mass="40716">MTAALTVAALWVALALIAGLLSYSFRVSAALMEIVIGVVAQLLLGPEIMGADASWIKFLSTVGAVLLTFLAGTEIEPEVLKLKWKEAGSVGFASFLAPFLICAGAAHFLLGWGVMGSWLAGLSMSTTSAAVIYAVTLEFGFNKVEYGKTLLIATFVTDVATVLALGLTFTPFTMKTLTAVFIAVVVLLALPKIATPFFRQFGGLLSELETKFLLLCLLGMAALATWADSEAVLAGYVVGMVLAGSVGSNHELIRRLRTLTFGLLTPFFFILVGSLVSVPALIAAPGATIFFFVTKVLTKTAGIFPVAKHFGSTTREAMYTSLIMSTGLTFGTIAALFGLKHGIIDAGQYSSLVAAVITTAVIPTIVANIYFLPTHLLPKAPEQENQ</sequence>
<dbReference type="Pfam" id="PF00999">
    <property type="entry name" value="Na_H_Exchanger"/>
    <property type="match status" value="1"/>
</dbReference>
<protein>
    <submittedName>
        <fullName evidence="12">Cation:proton antiporter</fullName>
    </submittedName>
</protein>
<proteinExistence type="predicted"/>
<dbReference type="OrthoDB" id="34089at2"/>
<evidence type="ECO:0000313" key="12">
    <source>
        <dbReference type="EMBL" id="QGM47090.1"/>
    </source>
</evidence>
<evidence type="ECO:0000256" key="6">
    <source>
        <dbReference type="ARBA" id="ARBA00023053"/>
    </source>
</evidence>
<evidence type="ECO:0000256" key="10">
    <source>
        <dbReference type="SAM" id="Phobius"/>
    </source>
</evidence>
<evidence type="ECO:0000259" key="11">
    <source>
        <dbReference type="Pfam" id="PF00999"/>
    </source>
</evidence>
<reference evidence="12 13" key="1">
    <citation type="submission" date="2019-11" db="EMBL/GenBank/DDBJ databases">
        <title>The genome sequence of Methylocystis heyeri.</title>
        <authorList>
            <person name="Oshkin I.Y."/>
            <person name="Miroshnikov K."/>
            <person name="Dedysh S.N."/>
        </authorList>
    </citation>
    <scope>NUCLEOTIDE SEQUENCE [LARGE SCALE GENOMIC DNA]</scope>
    <source>
        <strain evidence="12 13">H2</strain>
    </source>
</reference>
<dbReference type="InterPro" id="IPR006153">
    <property type="entry name" value="Cation/H_exchanger_TM"/>
</dbReference>
<dbReference type="AlphaFoldDB" id="A0A6B8KKB5"/>
<comment type="subcellular location">
    <subcellularLocation>
        <location evidence="1">Membrane</location>
        <topology evidence="1">Multi-pass membrane protein</topology>
    </subcellularLocation>
</comment>
<dbReference type="GO" id="GO:0015297">
    <property type="term" value="F:antiporter activity"/>
    <property type="evidence" value="ECO:0007669"/>
    <property type="project" value="UniProtKB-KW"/>
</dbReference>
<dbReference type="KEGG" id="mhey:H2LOC_016110"/>
<dbReference type="Proteomes" id="UP000309061">
    <property type="component" value="Chromosome"/>
</dbReference>
<dbReference type="Gene3D" id="1.20.1530.20">
    <property type="match status" value="1"/>
</dbReference>
<feature type="transmembrane region" description="Helical" evidence="10">
    <location>
        <begin position="351"/>
        <end position="372"/>
    </location>
</feature>
<dbReference type="InterPro" id="IPR038770">
    <property type="entry name" value="Na+/solute_symporter_sf"/>
</dbReference>
<dbReference type="EMBL" id="CP046052">
    <property type="protein sequence ID" value="QGM47090.1"/>
    <property type="molecule type" value="Genomic_DNA"/>
</dbReference>
<evidence type="ECO:0000256" key="5">
    <source>
        <dbReference type="ARBA" id="ARBA00022989"/>
    </source>
</evidence>
<evidence type="ECO:0000256" key="8">
    <source>
        <dbReference type="ARBA" id="ARBA00023136"/>
    </source>
</evidence>
<keyword evidence="13" id="KW-1185">Reference proteome</keyword>
<keyword evidence="9" id="KW-0739">Sodium transport</keyword>
<keyword evidence="5 10" id="KW-1133">Transmembrane helix</keyword>
<evidence type="ECO:0000256" key="9">
    <source>
        <dbReference type="ARBA" id="ARBA00023201"/>
    </source>
</evidence>
<feature type="transmembrane region" description="Helical" evidence="10">
    <location>
        <begin position="118"/>
        <end position="137"/>
    </location>
</feature>
<evidence type="ECO:0000256" key="2">
    <source>
        <dbReference type="ARBA" id="ARBA00022448"/>
    </source>
</evidence>
<feature type="transmembrane region" description="Helical" evidence="10">
    <location>
        <begin position="176"/>
        <end position="198"/>
    </location>
</feature>
<keyword evidence="8 10" id="KW-0472">Membrane</keyword>
<keyword evidence="2" id="KW-0813">Transport</keyword>
<dbReference type="PANTHER" id="PTHR43562">
    <property type="entry name" value="NAPA-TYPE SODIUM/HYDROGEN ANTIPORTER"/>
    <property type="match status" value="1"/>
</dbReference>
<feature type="transmembrane region" description="Helical" evidence="10">
    <location>
        <begin position="53"/>
        <end position="71"/>
    </location>
</feature>
<evidence type="ECO:0000256" key="3">
    <source>
        <dbReference type="ARBA" id="ARBA00022449"/>
    </source>
</evidence>
<dbReference type="RefSeq" id="WP_136497961.1">
    <property type="nucleotide sequence ID" value="NZ_CP046052.1"/>
</dbReference>
<evidence type="ECO:0000256" key="4">
    <source>
        <dbReference type="ARBA" id="ARBA00022692"/>
    </source>
</evidence>
<feature type="transmembrane region" description="Helical" evidence="10">
    <location>
        <begin position="149"/>
        <end position="170"/>
    </location>
</feature>
<feature type="transmembrane region" description="Helical" evidence="10">
    <location>
        <begin position="317"/>
        <end position="339"/>
    </location>
</feature>
<dbReference type="PANTHER" id="PTHR43562:SF3">
    <property type="entry name" value="SODIUM ION_PROTON EXCHANGER (EUROFUNG)"/>
    <property type="match status" value="1"/>
</dbReference>
<keyword evidence="4 10" id="KW-0812">Transmembrane</keyword>
<gene>
    <name evidence="12" type="ORF">H2LOC_016110</name>
</gene>
<organism evidence="12 13">
    <name type="scientific">Methylocystis heyeri</name>
    <dbReference type="NCBI Taxonomy" id="391905"/>
    <lineage>
        <taxon>Bacteria</taxon>
        <taxon>Pseudomonadati</taxon>
        <taxon>Pseudomonadota</taxon>
        <taxon>Alphaproteobacteria</taxon>
        <taxon>Hyphomicrobiales</taxon>
        <taxon>Methylocystaceae</taxon>
        <taxon>Methylocystis</taxon>
    </lineage>
</organism>
<dbReference type="GO" id="GO:1902600">
    <property type="term" value="P:proton transmembrane transport"/>
    <property type="evidence" value="ECO:0007669"/>
    <property type="project" value="InterPro"/>
</dbReference>